<protein>
    <recommendedName>
        <fullName evidence="3">RING-type E3 ubiquitin transferase</fullName>
        <ecNumber evidence="3">2.3.2.27</ecNumber>
    </recommendedName>
</protein>
<dbReference type="SUPFAM" id="SSF57850">
    <property type="entry name" value="RING/U-box"/>
    <property type="match status" value="1"/>
</dbReference>
<dbReference type="SMART" id="SM00185">
    <property type="entry name" value="ARM"/>
    <property type="match status" value="3"/>
</dbReference>
<dbReference type="InterPro" id="IPR058678">
    <property type="entry name" value="ARM_PUB"/>
</dbReference>
<gene>
    <name evidence="9" type="ORF">O6P43_022729</name>
</gene>
<keyword evidence="4 9" id="KW-0808">Transferase</keyword>
<dbReference type="InterPro" id="IPR016024">
    <property type="entry name" value="ARM-type_fold"/>
</dbReference>
<keyword evidence="5" id="KW-0677">Repeat</keyword>
<dbReference type="EC" id="2.3.2.27" evidence="3"/>
<dbReference type="FunFam" id="3.30.40.10:FF:000455">
    <property type="entry name" value="RING-type E3 ubiquitin transferase"/>
    <property type="match status" value="1"/>
</dbReference>
<dbReference type="GO" id="GO:0016567">
    <property type="term" value="P:protein ubiquitination"/>
    <property type="evidence" value="ECO:0007669"/>
    <property type="project" value="InterPro"/>
</dbReference>
<dbReference type="PROSITE" id="PS50176">
    <property type="entry name" value="ARM_REPEAT"/>
    <property type="match status" value="2"/>
</dbReference>
<dbReference type="AlphaFoldDB" id="A0AAD7LDQ6"/>
<accession>A0AAD7LDQ6</accession>
<dbReference type="CDD" id="cd16664">
    <property type="entry name" value="RING-Ubox_PUB"/>
    <property type="match status" value="1"/>
</dbReference>
<dbReference type="Gene3D" id="1.25.10.10">
    <property type="entry name" value="Leucine-rich Repeat Variant"/>
    <property type="match status" value="2"/>
</dbReference>
<dbReference type="PANTHER" id="PTHR23315">
    <property type="entry name" value="U BOX DOMAIN-CONTAINING"/>
    <property type="match status" value="1"/>
</dbReference>
<evidence type="ECO:0000256" key="3">
    <source>
        <dbReference type="ARBA" id="ARBA00012483"/>
    </source>
</evidence>
<reference evidence="9" key="1">
    <citation type="journal article" date="2023" name="Science">
        <title>Elucidation of the pathway for biosynthesis of saponin adjuvants from the soapbark tree.</title>
        <authorList>
            <person name="Reed J."/>
            <person name="Orme A."/>
            <person name="El-Demerdash A."/>
            <person name="Owen C."/>
            <person name="Martin L.B.B."/>
            <person name="Misra R.C."/>
            <person name="Kikuchi S."/>
            <person name="Rejzek M."/>
            <person name="Martin A.C."/>
            <person name="Harkess A."/>
            <person name="Leebens-Mack J."/>
            <person name="Louveau T."/>
            <person name="Stephenson M.J."/>
            <person name="Osbourn A."/>
        </authorList>
    </citation>
    <scope>NUCLEOTIDE SEQUENCE</scope>
    <source>
        <strain evidence="9">S10</strain>
    </source>
</reference>
<comment type="caution">
    <text evidence="9">The sequence shown here is derived from an EMBL/GenBank/DDBJ whole genome shotgun (WGS) entry which is preliminary data.</text>
</comment>
<dbReference type="Proteomes" id="UP001163823">
    <property type="component" value="Chromosome 9"/>
</dbReference>
<sequence>MTQKFNRNDRRILNFPAVHPCEGISPTTLVSSLVTISQSICNFQSKFFATQKRNAKETIRQISNLLIFLEEIRDRGLIISNSIVLCFSELHLTFQKIQFLMEDCTLEGGRLLMLTKSQFVATQFRVLIRALATALDVLPLNLIEVCGEVKELVELVAKQARKSKFELDPDDELTMKRLQLVLNQFEKGIEPDWIAMRRILDYLEIRSWTDCNKEIKFLEGEIHFDFSDSDEREVQFLSNLLGFLSYSRGVIFETLDFRNAGDQFEARCSVEAVSCLNTEDFRCPISLELMTDPVTVSTGQTYDRSSIQKWLKAGNLTCPKTGEKLKNTELVPNSSLRKLIQQFCADNGISLAKSSARLSDITRTIVPGSAAAANAIQFLSESLSLKLCFGTNEKKNKAAYEIRLLTKSNIFNRSCLIEAGTIPPLINLVASTDSCTQANAISALLKLSKHTSGKKLIIDNGGLKPILKVLKSGLSLEAKQIAAATIFYLSSVKEYRKLIGENPDAIPALVEQIKEGTTCGKKNSVVAIFGLLLYPKNHQRVLAAGTVPLLIGILSSSDKAELLADSLAVLATLAENFDGVHAILQASALPVIIGIFKSSTSRSGKEYCVSILLSLCIKGGAEVVANLAKEPSLMTSLYSLLIDGTSLASKKARSVIKILQEFHETRTSGLMGSDVANERSVLHFR</sequence>
<evidence type="ECO:0000256" key="1">
    <source>
        <dbReference type="ARBA" id="ARBA00000900"/>
    </source>
</evidence>
<comment type="pathway">
    <text evidence="2">Protein modification; protein ubiquitination.</text>
</comment>
<feature type="domain" description="U-box" evidence="8">
    <location>
        <begin position="276"/>
        <end position="350"/>
    </location>
</feature>
<dbReference type="InterPro" id="IPR000225">
    <property type="entry name" value="Armadillo"/>
</dbReference>
<evidence type="ECO:0000256" key="5">
    <source>
        <dbReference type="ARBA" id="ARBA00022737"/>
    </source>
</evidence>
<dbReference type="Gene3D" id="3.30.40.10">
    <property type="entry name" value="Zinc/RING finger domain, C3HC4 (zinc finger)"/>
    <property type="match status" value="1"/>
</dbReference>
<dbReference type="SMART" id="SM00504">
    <property type="entry name" value="Ubox"/>
    <property type="match status" value="1"/>
</dbReference>
<comment type="catalytic activity">
    <reaction evidence="1">
        <text>S-ubiquitinyl-[E2 ubiquitin-conjugating enzyme]-L-cysteine + [acceptor protein]-L-lysine = [E2 ubiquitin-conjugating enzyme]-L-cysteine + N(6)-ubiquitinyl-[acceptor protein]-L-lysine.</text>
        <dbReference type="EC" id="2.3.2.27"/>
    </reaction>
</comment>
<evidence type="ECO:0000256" key="6">
    <source>
        <dbReference type="ARBA" id="ARBA00022786"/>
    </source>
</evidence>
<dbReference type="InterPro" id="IPR003613">
    <property type="entry name" value="Ubox_domain"/>
</dbReference>
<dbReference type="InterPro" id="IPR045210">
    <property type="entry name" value="RING-Ubox_PUB"/>
</dbReference>
<evidence type="ECO:0000259" key="8">
    <source>
        <dbReference type="PROSITE" id="PS51698"/>
    </source>
</evidence>
<evidence type="ECO:0000256" key="4">
    <source>
        <dbReference type="ARBA" id="ARBA00022679"/>
    </source>
</evidence>
<dbReference type="FunFam" id="1.25.10.10:FF:000485">
    <property type="entry name" value="RING-type E3 ubiquitin transferase"/>
    <property type="match status" value="1"/>
</dbReference>
<dbReference type="InterPro" id="IPR057623">
    <property type="entry name" value="PUB12-19-like_N"/>
</dbReference>
<keyword evidence="6" id="KW-0833">Ubl conjugation pathway</keyword>
<dbReference type="PROSITE" id="PS51698">
    <property type="entry name" value="U_BOX"/>
    <property type="match status" value="1"/>
</dbReference>
<dbReference type="SUPFAM" id="SSF48371">
    <property type="entry name" value="ARM repeat"/>
    <property type="match status" value="1"/>
</dbReference>
<evidence type="ECO:0000313" key="10">
    <source>
        <dbReference type="Proteomes" id="UP001163823"/>
    </source>
</evidence>
<dbReference type="EMBL" id="JARAOO010000009">
    <property type="protein sequence ID" value="KAJ7956259.1"/>
    <property type="molecule type" value="Genomic_DNA"/>
</dbReference>
<proteinExistence type="predicted"/>
<dbReference type="GO" id="GO:0061630">
    <property type="term" value="F:ubiquitin protein ligase activity"/>
    <property type="evidence" value="ECO:0007669"/>
    <property type="project" value="UniProtKB-EC"/>
</dbReference>
<dbReference type="Pfam" id="PF04564">
    <property type="entry name" value="U-box"/>
    <property type="match status" value="1"/>
</dbReference>
<feature type="repeat" description="ARM" evidence="7">
    <location>
        <begin position="545"/>
        <end position="588"/>
    </location>
</feature>
<evidence type="ECO:0000313" key="9">
    <source>
        <dbReference type="EMBL" id="KAJ7956259.1"/>
    </source>
</evidence>
<keyword evidence="10" id="KW-1185">Reference proteome</keyword>
<feature type="repeat" description="ARM" evidence="7">
    <location>
        <begin position="420"/>
        <end position="462"/>
    </location>
</feature>
<dbReference type="Pfam" id="PF25368">
    <property type="entry name" value="PUB10_N"/>
    <property type="match status" value="1"/>
</dbReference>
<dbReference type="InterPro" id="IPR011989">
    <property type="entry name" value="ARM-like"/>
</dbReference>
<dbReference type="Pfam" id="PF25598">
    <property type="entry name" value="ARM_PUB"/>
    <property type="match status" value="1"/>
</dbReference>
<evidence type="ECO:0000256" key="2">
    <source>
        <dbReference type="ARBA" id="ARBA00004906"/>
    </source>
</evidence>
<organism evidence="9 10">
    <name type="scientific">Quillaja saponaria</name>
    <name type="common">Soap bark tree</name>
    <dbReference type="NCBI Taxonomy" id="32244"/>
    <lineage>
        <taxon>Eukaryota</taxon>
        <taxon>Viridiplantae</taxon>
        <taxon>Streptophyta</taxon>
        <taxon>Embryophyta</taxon>
        <taxon>Tracheophyta</taxon>
        <taxon>Spermatophyta</taxon>
        <taxon>Magnoliopsida</taxon>
        <taxon>eudicotyledons</taxon>
        <taxon>Gunneridae</taxon>
        <taxon>Pentapetalae</taxon>
        <taxon>rosids</taxon>
        <taxon>fabids</taxon>
        <taxon>Fabales</taxon>
        <taxon>Quillajaceae</taxon>
        <taxon>Quillaja</taxon>
    </lineage>
</organism>
<name>A0AAD7LDQ6_QUISA</name>
<dbReference type="KEGG" id="qsa:O6P43_022729"/>
<dbReference type="InterPro" id="IPR013083">
    <property type="entry name" value="Znf_RING/FYVE/PHD"/>
</dbReference>
<dbReference type="PANTHER" id="PTHR23315:SF116">
    <property type="entry name" value="RING-TYPE E3 UBIQUITIN TRANSFERASE"/>
    <property type="match status" value="1"/>
</dbReference>
<evidence type="ECO:0000256" key="7">
    <source>
        <dbReference type="PROSITE-ProRule" id="PRU00259"/>
    </source>
</evidence>